<sequence length="190" mass="20074">MKKGFTQHHKGTGFTLIELLVVIAIIGILSAIGLVSLNGAREKARDAQGISDLGQMRTALALYYDDNSSLYPGQLRAAGANCLTLGSEADVSTTGADDGIWSTGGKIIGPSAYLGNELKPPSANSNYYYCANNAIAATDTDEYVLFYQLENGPGTYYYSIMEDGTVTDFSDKDTTVADCTFGAASDECSA</sequence>
<evidence type="ECO:0000313" key="8">
    <source>
        <dbReference type="Proteomes" id="UP000034290"/>
    </source>
</evidence>
<keyword evidence="3 6" id="KW-0812">Transmembrane</keyword>
<keyword evidence="4 6" id="KW-1133">Transmembrane helix</keyword>
<dbReference type="PANTHER" id="PTHR30093:SF44">
    <property type="entry name" value="TYPE II SECRETION SYSTEM CORE PROTEIN G"/>
    <property type="match status" value="1"/>
</dbReference>
<evidence type="ECO:0000313" key="7">
    <source>
        <dbReference type="EMBL" id="KKW36708.1"/>
    </source>
</evidence>
<keyword evidence="5 6" id="KW-0472">Membrane</keyword>
<evidence type="ECO:0000256" key="1">
    <source>
        <dbReference type="ARBA" id="ARBA00004167"/>
    </source>
</evidence>
<dbReference type="InterPro" id="IPR012902">
    <property type="entry name" value="N_methyl_site"/>
</dbReference>
<accession>A0A0G1XZV6</accession>
<feature type="transmembrane region" description="Helical" evidence="6">
    <location>
        <begin position="12"/>
        <end position="35"/>
    </location>
</feature>
<evidence type="ECO:0000256" key="3">
    <source>
        <dbReference type="ARBA" id="ARBA00022692"/>
    </source>
</evidence>
<dbReference type="PROSITE" id="PS00409">
    <property type="entry name" value="PROKAR_NTER_METHYL"/>
    <property type="match status" value="1"/>
</dbReference>
<keyword evidence="2" id="KW-0488">Methylation</keyword>
<dbReference type="NCBIfam" id="TIGR02532">
    <property type="entry name" value="IV_pilin_GFxxxE"/>
    <property type="match status" value="1"/>
</dbReference>
<dbReference type="GO" id="GO:0016020">
    <property type="term" value="C:membrane"/>
    <property type="evidence" value="ECO:0007669"/>
    <property type="project" value="UniProtKB-SubCell"/>
</dbReference>
<dbReference type="SUPFAM" id="SSF54523">
    <property type="entry name" value="Pili subunits"/>
    <property type="match status" value="1"/>
</dbReference>
<organism evidence="7 8">
    <name type="scientific">Candidatus Giovannonibacteria bacterium GW2011_GWA2_53_7</name>
    <dbReference type="NCBI Taxonomy" id="1618650"/>
    <lineage>
        <taxon>Bacteria</taxon>
        <taxon>Candidatus Giovannoniibacteriota</taxon>
    </lineage>
</organism>
<dbReference type="Pfam" id="PF07963">
    <property type="entry name" value="N_methyl"/>
    <property type="match status" value="1"/>
</dbReference>
<evidence type="ECO:0000256" key="6">
    <source>
        <dbReference type="SAM" id="Phobius"/>
    </source>
</evidence>
<dbReference type="Proteomes" id="UP000034290">
    <property type="component" value="Unassembled WGS sequence"/>
</dbReference>
<dbReference type="GO" id="GO:0015628">
    <property type="term" value="P:protein secretion by the type II secretion system"/>
    <property type="evidence" value="ECO:0007669"/>
    <property type="project" value="InterPro"/>
</dbReference>
<protein>
    <recommendedName>
        <fullName evidence="9">General secretion pathway protein G</fullName>
    </recommendedName>
</protein>
<name>A0A0G1XZV6_9BACT</name>
<dbReference type="GO" id="GO:0015627">
    <property type="term" value="C:type II protein secretion system complex"/>
    <property type="evidence" value="ECO:0007669"/>
    <property type="project" value="InterPro"/>
</dbReference>
<evidence type="ECO:0008006" key="9">
    <source>
        <dbReference type="Google" id="ProtNLM"/>
    </source>
</evidence>
<evidence type="ECO:0000256" key="5">
    <source>
        <dbReference type="ARBA" id="ARBA00023136"/>
    </source>
</evidence>
<dbReference type="Gene3D" id="3.30.700.10">
    <property type="entry name" value="Glycoprotein, Type 4 Pilin"/>
    <property type="match status" value="1"/>
</dbReference>
<dbReference type="InterPro" id="IPR000983">
    <property type="entry name" value="Bac_GSPG_pilin"/>
</dbReference>
<evidence type="ECO:0000256" key="2">
    <source>
        <dbReference type="ARBA" id="ARBA00022481"/>
    </source>
</evidence>
<reference evidence="7 8" key="1">
    <citation type="journal article" date="2015" name="Nature">
        <title>rRNA introns, odd ribosomes, and small enigmatic genomes across a large radiation of phyla.</title>
        <authorList>
            <person name="Brown C.T."/>
            <person name="Hug L.A."/>
            <person name="Thomas B.C."/>
            <person name="Sharon I."/>
            <person name="Castelle C.J."/>
            <person name="Singh A."/>
            <person name="Wilkins M.J."/>
            <person name="Williams K.H."/>
            <person name="Banfield J.F."/>
        </authorList>
    </citation>
    <scope>NUCLEOTIDE SEQUENCE [LARGE SCALE GENOMIC DNA]</scope>
</reference>
<dbReference type="PRINTS" id="PR00813">
    <property type="entry name" value="BCTERIALGSPG"/>
</dbReference>
<comment type="subcellular location">
    <subcellularLocation>
        <location evidence="1">Membrane</location>
        <topology evidence="1">Single-pass membrane protein</topology>
    </subcellularLocation>
</comment>
<dbReference type="PANTHER" id="PTHR30093">
    <property type="entry name" value="GENERAL SECRETION PATHWAY PROTEIN G"/>
    <property type="match status" value="1"/>
</dbReference>
<gene>
    <name evidence="7" type="ORF">UY81_C0016G0003</name>
</gene>
<dbReference type="AlphaFoldDB" id="A0A0G1XZV6"/>
<proteinExistence type="predicted"/>
<comment type="caution">
    <text evidence="7">The sequence shown here is derived from an EMBL/GenBank/DDBJ whole genome shotgun (WGS) entry which is preliminary data.</text>
</comment>
<dbReference type="EMBL" id="LCRM01000016">
    <property type="protein sequence ID" value="KKW36708.1"/>
    <property type="molecule type" value="Genomic_DNA"/>
</dbReference>
<dbReference type="InterPro" id="IPR045584">
    <property type="entry name" value="Pilin-like"/>
</dbReference>
<evidence type="ECO:0000256" key="4">
    <source>
        <dbReference type="ARBA" id="ARBA00022989"/>
    </source>
</evidence>